<keyword evidence="4" id="KW-1133">Transmembrane helix</keyword>
<feature type="transmembrane region" description="Helical" evidence="4">
    <location>
        <begin position="315"/>
        <end position="333"/>
    </location>
</feature>
<dbReference type="Gene3D" id="1.25.40.10">
    <property type="entry name" value="Tetratricopeptide repeat domain"/>
    <property type="match status" value="2"/>
</dbReference>
<dbReference type="EMBL" id="JAERRB010000001">
    <property type="protein sequence ID" value="MBL0739884.1"/>
    <property type="molecule type" value="Genomic_DNA"/>
</dbReference>
<proteinExistence type="predicted"/>
<evidence type="ECO:0000256" key="4">
    <source>
        <dbReference type="SAM" id="Phobius"/>
    </source>
</evidence>
<dbReference type="Pfam" id="PF07719">
    <property type="entry name" value="TPR_2"/>
    <property type="match status" value="1"/>
</dbReference>
<dbReference type="Pfam" id="PF14559">
    <property type="entry name" value="TPR_19"/>
    <property type="match status" value="1"/>
</dbReference>
<evidence type="ECO:0000313" key="6">
    <source>
        <dbReference type="Proteomes" id="UP000613030"/>
    </source>
</evidence>
<sequence>MTDSSKISRISILIQQKKYAEAERHLRIYLTEDPNNIMLLSLLAEAKLLQDQLDEALAIVNNAIGIAPDADHLFYIRARIDIQQDRYDDAEQDIAHALAIDPNDADYYAFHASIKLDRKQYDDALNLANKALERDAENLLGLNIRSTALLKLNRKEDSFNTIEGALREDPNNAFTHANYGWGLLEKGDHKKALEHFKESLKIDPNFMLAQAGMVEALKASNPVYRLFLKYSFWMGNMTSKYQWGVIFGFYFGVKFLKGIANSNDTLRPYLMPIVVVLSLLAFSTWIMNPIGNLFLRLNRYGNFLLDKNEKMSSNFVGISLLVCIAGLLSYFILKDDKLLTIAAFGLAMMLPFGSMFAPSKYKHALLIYAVVMAAVGLAAIALTFQTGEMFNVMTPVFLIGFIGFQWAANYLMISAGKK</sequence>
<dbReference type="InterPro" id="IPR011990">
    <property type="entry name" value="TPR-like_helical_dom_sf"/>
</dbReference>
<dbReference type="PANTHER" id="PTHR44943:SF5">
    <property type="entry name" value="BLL7697 PROTEIN"/>
    <property type="match status" value="1"/>
</dbReference>
<feature type="transmembrane region" description="Helical" evidence="4">
    <location>
        <begin position="390"/>
        <end position="413"/>
    </location>
</feature>
<gene>
    <name evidence="5" type="ORF">JI741_01580</name>
</gene>
<keyword evidence="4" id="KW-0472">Membrane</keyword>
<evidence type="ECO:0000256" key="2">
    <source>
        <dbReference type="ARBA" id="ARBA00022803"/>
    </source>
</evidence>
<keyword evidence="4" id="KW-0812">Transmembrane</keyword>
<dbReference type="InterPro" id="IPR051685">
    <property type="entry name" value="Ycf3/AcsC/BcsC/TPR_MFPF"/>
</dbReference>
<dbReference type="SUPFAM" id="SSF48452">
    <property type="entry name" value="TPR-like"/>
    <property type="match status" value="2"/>
</dbReference>
<feature type="repeat" description="TPR" evidence="3">
    <location>
        <begin position="173"/>
        <end position="206"/>
    </location>
</feature>
<dbReference type="RefSeq" id="WP_202006847.1">
    <property type="nucleotide sequence ID" value="NZ_JAERRB010000001.1"/>
</dbReference>
<feature type="transmembrane region" description="Helical" evidence="4">
    <location>
        <begin position="272"/>
        <end position="295"/>
    </location>
</feature>
<accession>A0ABS1KKA6</accession>
<dbReference type="Proteomes" id="UP000613030">
    <property type="component" value="Unassembled WGS sequence"/>
</dbReference>
<evidence type="ECO:0000256" key="3">
    <source>
        <dbReference type="PROSITE-ProRule" id="PRU00339"/>
    </source>
</evidence>
<feature type="transmembrane region" description="Helical" evidence="4">
    <location>
        <begin position="365"/>
        <end position="384"/>
    </location>
</feature>
<evidence type="ECO:0000313" key="5">
    <source>
        <dbReference type="EMBL" id="MBL0739884.1"/>
    </source>
</evidence>
<reference evidence="5 6" key="1">
    <citation type="submission" date="2021-01" db="EMBL/GenBank/DDBJ databases">
        <title>Chryseolinea sp. Jin1 Genome sequencing and assembly.</title>
        <authorList>
            <person name="Kim I."/>
        </authorList>
    </citation>
    <scope>NUCLEOTIDE SEQUENCE [LARGE SCALE GENOMIC DNA]</scope>
    <source>
        <strain evidence="5 6">Jin1</strain>
    </source>
</reference>
<feature type="transmembrane region" description="Helical" evidence="4">
    <location>
        <begin position="339"/>
        <end position="358"/>
    </location>
</feature>
<keyword evidence="2 3" id="KW-0802">TPR repeat</keyword>
<dbReference type="InterPro" id="IPR013105">
    <property type="entry name" value="TPR_2"/>
</dbReference>
<name>A0ABS1KKA6_9BACT</name>
<comment type="caution">
    <text evidence="5">The sequence shown here is derived from an EMBL/GenBank/DDBJ whole genome shotgun (WGS) entry which is preliminary data.</text>
</comment>
<dbReference type="PROSITE" id="PS50005">
    <property type="entry name" value="TPR"/>
    <property type="match status" value="1"/>
</dbReference>
<evidence type="ECO:0000256" key="1">
    <source>
        <dbReference type="ARBA" id="ARBA00022737"/>
    </source>
</evidence>
<organism evidence="5 6">
    <name type="scientific">Chryseolinea lacunae</name>
    <dbReference type="NCBI Taxonomy" id="2801331"/>
    <lineage>
        <taxon>Bacteria</taxon>
        <taxon>Pseudomonadati</taxon>
        <taxon>Bacteroidota</taxon>
        <taxon>Cytophagia</taxon>
        <taxon>Cytophagales</taxon>
        <taxon>Fulvivirgaceae</taxon>
        <taxon>Chryseolinea</taxon>
    </lineage>
</organism>
<protein>
    <submittedName>
        <fullName evidence="5">Tetratricopeptide repeat protein</fullName>
    </submittedName>
</protein>
<dbReference type="PANTHER" id="PTHR44943">
    <property type="entry name" value="CELLULOSE SYNTHASE OPERON PROTEIN C"/>
    <property type="match status" value="1"/>
</dbReference>
<keyword evidence="6" id="KW-1185">Reference proteome</keyword>
<dbReference type="SMART" id="SM00028">
    <property type="entry name" value="TPR"/>
    <property type="match status" value="6"/>
</dbReference>
<keyword evidence="1" id="KW-0677">Repeat</keyword>
<feature type="transmembrane region" description="Helical" evidence="4">
    <location>
        <begin position="241"/>
        <end position="260"/>
    </location>
</feature>
<dbReference type="InterPro" id="IPR019734">
    <property type="entry name" value="TPR_rpt"/>
</dbReference>